<dbReference type="VEuPathDB" id="PlasmoDB:PVW1_050043700"/>
<dbReference type="Proteomes" id="UP000305196">
    <property type="component" value="Unassembled WGS sequence"/>
</dbReference>
<dbReference type="Pfam" id="PF05795">
    <property type="entry name" value="Plasmodium_Vir"/>
    <property type="match status" value="1"/>
</dbReference>
<accession>A0A1G4E563</accession>
<evidence type="ECO:0000313" key="1">
    <source>
        <dbReference type="EMBL" id="SCA81895.1"/>
    </source>
</evidence>
<proteinExistence type="predicted"/>
<name>A0A1G4E563_PLAVI</name>
<organism evidence="1 2">
    <name type="scientific">Plasmodium vivax</name>
    <name type="common">malaria parasite P. vivax</name>
    <dbReference type="NCBI Taxonomy" id="5855"/>
    <lineage>
        <taxon>Eukaryota</taxon>
        <taxon>Sar</taxon>
        <taxon>Alveolata</taxon>
        <taxon>Apicomplexa</taxon>
        <taxon>Aconoidasida</taxon>
        <taxon>Haemosporida</taxon>
        <taxon>Plasmodiidae</taxon>
        <taxon>Plasmodium</taxon>
        <taxon>Plasmodium (Plasmodium)</taxon>
    </lineage>
</organism>
<sequence length="369" mass="43390">MYFDNLFYKVDLDKFPSNIRYSNFEGGDKGCEEDYFYKVIKDELETGYYQHYGLSNFSDNIVRALCYIYKRKINHQNYFDKDRCSYLYYWLGDKIYSRVHDKTTFSNIIKMIYGEFYSTDFRNTCNPLYKDIDKDTFNTYKMLHDYSNDYGNIKIDTSYGYTTCNEDYKEFIEKYINTYNVVYSNCKIEKTNKYDCKYFNELFKKYNHSDLSSFHCMQHNVQTHPTHEQEELELSTSSLSVHRTSRENSVSIVYPKPQGKDGQILSHYPHEAHDLAVRQGLGSDVSTPIDETAKSGSTKTIMGSVVPVLGVSSISLLLYKVTPVGGFINKLLGRNRNMYNYVEDMDAFNPYSEEMDPVGRRMNISYHRL</sequence>
<protein>
    <submittedName>
        <fullName evidence="1">VIR protein</fullName>
    </submittedName>
</protein>
<gene>
    <name evidence="1" type="ORF">PVC01_000063800</name>
</gene>
<dbReference type="VEuPathDB" id="PlasmoDB:PVP01_0100500"/>
<dbReference type="VEuPathDB" id="PlasmoDB:PVPAM_000037900"/>
<reference evidence="1 2" key="1">
    <citation type="submission" date="2016-07" db="EMBL/GenBank/DDBJ databases">
        <authorList>
            <consortium name="Pathogen Informatics"/>
        </authorList>
    </citation>
    <scope>NUCLEOTIDE SEQUENCE [LARGE SCALE GENOMIC DNA]</scope>
</reference>
<evidence type="ECO:0000313" key="2">
    <source>
        <dbReference type="Proteomes" id="UP000305196"/>
    </source>
</evidence>
<dbReference type="AlphaFoldDB" id="A0A1G4E563"/>
<dbReference type="InterPro" id="IPR008780">
    <property type="entry name" value="Plasmodium_Vir"/>
</dbReference>
<dbReference type="VEuPathDB" id="PlasmoDB:PVX_150260"/>
<dbReference type="EMBL" id="FLYI01000177">
    <property type="protein sequence ID" value="SCA81895.1"/>
    <property type="molecule type" value="Genomic_DNA"/>
</dbReference>